<dbReference type="EMBL" id="JAGIOB010000001">
    <property type="protein sequence ID" value="MBP2417039.1"/>
    <property type="molecule type" value="Genomic_DNA"/>
</dbReference>
<name>A0ABS4Z7M0_9ACTN</name>
<keyword evidence="1" id="KW-0255">Endonuclease</keyword>
<proteinExistence type="predicted"/>
<reference evidence="1 2" key="1">
    <citation type="submission" date="2021-03" db="EMBL/GenBank/DDBJ databases">
        <title>Sequencing the genomes of 1000 actinobacteria strains.</title>
        <authorList>
            <person name="Klenk H.-P."/>
        </authorList>
    </citation>
    <scope>NUCLEOTIDE SEQUENCE [LARGE SCALE GENOMIC DNA]</scope>
    <source>
        <strain evidence="1 2">DSM 12936</strain>
    </source>
</reference>
<evidence type="ECO:0000313" key="1">
    <source>
        <dbReference type="EMBL" id="MBP2417039.1"/>
    </source>
</evidence>
<gene>
    <name evidence="1" type="ORF">JOF54_001961</name>
</gene>
<dbReference type="RefSeq" id="WP_210055202.1">
    <property type="nucleotide sequence ID" value="NZ_BAAAMH010000004.1"/>
</dbReference>
<keyword evidence="1" id="KW-0378">Hydrolase</keyword>
<accession>A0ABS4Z7M0</accession>
<dbReference type="GO" id="GO:0004519">
    <property type="term" value="F:endonuclease activity"/>
    <property type="evidence" value="ECO:0007669"/>
    <property type="project" value="UniProtKB-KW"/>
</dbReference>
<keyword evidence="2" id="KW-1185">Reference proteome</keyword>
<keyword evidence="1" id="KW-0540">Nuclease</keyword>
<sequence length="301" mass="33150">MVEVARGKVRRVGWTSVTPGAHVATTAPELRDALRAWHLVLPTTAAFTHLTAAALRGWWLPAPVPRPVFVSVSRQDRHPQRRGLQVDRCGAPATELSGGLPLTGAAETLLACARDLDLLDLVPMADSALRSGHLDLVELSELAAGRRPGTRMLRRVLPLVDARSESPWESVMRVLHGAAGIRVEPQHVVRDAAGGFVARADLWLVGTRRLHEYDGEVHRDLDTHRSDLDRDRRLVEAGWQRCGYTAGEVLRKGGSIIASADAVLGRGWDPERLTAWRALVRASLYGPDGRTRARRRWTTEC</sequence>
<evidence type="ECO:0000313" key="2">
    <source>
        <dbReference type="Proteomes" id="UP000758168"/>
    </source>
</evidence>
<comment type="caution">
    <text evidence="1">The sequence shown here is derived from an EMBL/GenBank/DDBJ whole genome shotgun (WGS) entry which is preliminary data.</text>
</comment>
<protein>
    <submittedName>
        <fullName evidence="1">Very-short-patch-repair endonuclease</fullName>
    </submittedName>
</protein>
<organism evidence="1 2">
    <name type="scientific">Microlunatus capsulatus</name>
    <dbReference type="NCBI Taxonomy" id="99117"/>
    <lineage>
        <taxon>Bacteria</taxon>
        <taxon>Bacillati</taxon>
        <taxon>Actinomycetota</taxon>
        <taxon>Actinomycetes</taxon>
        <taxon>Propionibacteriales</taxon>
        <taxon>Propionibacteriaceae</taxon>
        <taxon>Microlunatus</taxon>
    </lineage>
</organism>
<dbReference type="Proteomes" id="UP000758168">
    <property type="component" value="Unassembled WGS sequence"/>
</dbReference>